<dbReference type="Proteomes" id="UP000193804">
    <property type="component" value="Unassembled WGS sequence"/>
</dbReference>
<keyword evidence="2" id="KW-1185">Reference proteome</keyword>
<evidence type="ECO:0000313" key="1">
    <source>
        <dbReference type="EMBL" id="SMG23469.1"/>
    </source>
</evidence>
<dbReference type="EMBL" id="FXAW01000002">
    <property type="protein sequence ID" value="SMG23469.1"/>
    <property type="molecule type" value="Genomic_DNA"/>
</dbReference>
<dbReference type="Gene3D" id="2.115.10.20">
    <property type="entry name" value="Glycosyl hydrolase domain, family 43"/>
    <property type="match status" value="2"/>
</dbReference>
<evidence type="ECO:0008006" key="3">
    <source>
        <dbReference type="Google" id="ProtNLM"/>
    </source>
</evidence>
<sequence>MLSCKNELEDIRLKTEEQAPIDFRVLNKTNAPLISASNPWENGLIGYCMVLKSDENFWQMWYESFAPTANDDYKSYLCYATSKNGINWEKPKLGLVNFEGSSENNIILSGQETNGIHGPFIYKENGIYHLIVNQIIVDNDSPKYSIAVAYSENGVNWSKFSKIYDGYSDTQNVLLNFNDQKKLFVRKWIGEISTGERAVGISRINRFSSLFFEQAELAYRNNFEEDVYTNGAIKYDNLILCLTSIFNKSKGDIYLGLAYSRNGNTFYKYNNKIDWKQSQNSWDNKAIYASPSLVKSDNDSTYFLYYSGTEKNHDSPITNNNDYVTGIGRYEIVITNNEK</sequence>
<gene>
    <name evidence="1" type="ORF">SAMN05661096_01384</name>
</gene>
<dbReference type="InterPro" id="IPR023296">
    <property type="entry name" value="Glyco_hydro_beta-prop_sf"/>
</dbReference>
<name>A0A1X7J7C1_9BACT</name>
<reference evidence="2" key="1">
    <citation type="submission" date="2017-04" db="EMBL/GenBank/DDBJ databases">
        <authorList>
            <person name="Varghese N."/>
            <person name="Submissions S."/>
        </authorList>
    </citation>
    <scope>NUCLEOTIDE SEQUENCE [LARGE SCALE GENOMIC DNA]</scope>
    <source>
        <strain evidence="2">DSM 4125</strain>
    </source>
</reference>
<dbReference type="AlphaFoldDB" id="A0A1X7J7C1"/>
<organism evidence="1 2">
    <name type="scientific">Marivirga sericea</name>
    <dbReference type="NCBI Taxonomy" id="1028"/>
    <lineage>
        <taxon>Bacteria</taxon>
        <taxon>Pseudomonadati</taxon>
        <taxon>Bacteroidota</taxon>
        <taxon>Cytophagia</taxon>
        <taxon>Cytophagales</taxon>
        <taxon>Marivirgaceae</taxon>
        <taxon>Marivirga</taxon>
    </lineage>
</organism>
<accession>A0A1X7J7C1</accession>
<dbReference type="PANTHER" id="PTHR35279:SF1">
    <property type="entry name" value="ARABINANASE_LEVANSUCRASE_INVERTASE"/>
    <property type="match status" value="1"/>
</dbReference>
<protein>
    <recommendedName>
        <fullName evidence="3">Glycosyl hydrolases family 32 N-terminal domain-containing protein</fullName>
    </recommendedName>
</protein>
<dbReference type="PANTHER" id="PTHR35279">
    <property type="match status" value="1"/>
</dbReference>
<evidence type="ECO:0000313" key="2">
    <source>
        <dbReference type="Proteomes" id="UP000193804"/>
    </source>
</evidence>
<proteinExistence type="predicted"/>
<dbReference type="SUPFAM" id="SSF75005">
    <property type="entry name" value="Arabinanase/levansucrase/invertase"/>
    <property type="match status" value="1"/>
</dbReference>
<dbReference type="STRING" id="1028.SAMN05661096_01384"/>